<dbReference type="AlphaFoldDB" id="A0A0L1JB90"/>
<dbReference type="GeneID" id="26803997"/>
<organism evidence="2 3">
    <name type="scientific">Aspergillus nomiae NRRL (strain ATCC 15546 / NRRL 13137 / CBS 260.88 / M93)</name>
    <dbReference type="NCBI Taxonomy" id="1509407"/>
    <lineage>
        <taxon>Eukaryota</taxon>
        <taxon>Fungi</taxon>
        <taxon>Dikarya</taxon>
        <taxon>Ascomycota</taxon>
        <taxon>Pezizomycotina</taxon>
        <taxon>Eurotiomycetes</taxon>
        <taxon>Eurotiomycetidae</taxon>
        <taxon>Eurotiales</taxon>
        <taxon>Aspergillaceae</taxon>
        <taxon>Aspergillus</taxon>
        <taxon>Aspergillus subgen. Circumdati</taxon>
    </lineage>
</organism>
<dbReference type="Proteomes" id="UP000037505">
    <property type="component" value="Unassembled WGS sequence"/>
</dbReference>
<feature type="region of interest" description="Disordered" evidence="1">
    <location>
        <begin position="344"/>
        <end position="363"/>
    </location>
</feature>
<dbReference type="OrthoDB" id="3938867at2759"/>
<dbReference type="EMBL" id="JNOM01000041">
    <property type="protein sequence ID" value="KNG88965.1"/>
    <property type="molecule type" value="Genomic_DNA"/>
</dbReference>
<evidence type="ECO:0000313" key="3">
    <source>
        <dbReference type="Proteomes" id="UP000037505"/>
    </source>
</evidence>
<sequence length="786" mass="90123">MARINAKGIRRNCPEARSTVSPLTIPDSPTHGDSTFSVAQKYMKSYLAIDDRLEMPPIQTPLLHMWRGYPDYTYTLDLDRELLGVDHSAYFKLSKIPRGGRWHQYLNEDYNRRRMVLREDTPEDIVGDVALKPSINSEARANYDTLDIETMPSEVFCGSSGTLLPREALLLSTFSCMHSSFKKLLDPFISEWTPESFSFREIAFALLSIAAGEVTFESVRTLDRNYETEGYYVLPDGRLLPRFLYERHLPGVEPGSAPQNRTYWFSNVLVHLASRLDIVDVEKAAVIEAVDAGLAQGLDAFYAMVFSLSDVILVHVQKGGGKVRVQRSDLMPLFYFHEESSWYPNGPRTRPTQATQPPTPGTDANYALQCKTHTGDDTSRCSKASDGNDDEKTMIEDKRTDDSITFAVMMRFLGMAARLRLASAKPRRVPNEILTSVMHFTDPQTYKKLTNVSASCRQLSDHKFRLNDSYDVVGIDAQSMGTCRRFIMEDIHTGERYYPEIQHDNSDASDFSLSRDAPEDMLEMYIVIGEETTRRSIVSLAALRFLNLPPKDTARTNKVQMPIGEWYNHMHAGVISRLFRIPDYQYLGFIENAWGIYLRRIIERETRDAANFSRSINSAPYRCLLPPGYRELSMYSFSCNGLRAFLRHPQDERREEWTKTIEYAVHQLNRPEQYPCVFLLRGCPVILAFGTRLKLFYYIHRREEAPSLPPNASPTSIQFAVSCTDPEPKHRLVQLIPGSEPIDLKHRDGCEKFEQWVQVFCDKEDPETEWDPITGEYITMARRTEY</sequence>
<protein>
    <submittedName>
        <fullName evidence="2">F-box domain protein</fullName>
    </submittedName>
</protein>
<accession>A0A0L1JB90</accession>
<name>A0A0L1JB90_ASPN3</name>
<evidence type="ECO:0000313" key="2">
    <source>
        <dbReference type="EMBL" id="KNG88965.1"/>
    </source>
</evidence>
<comment type="caution">
    <text evidence="2">The sequence shown here is derived from an EMBL/GenBank/DDBJ whole genome shotgun (WGS) entry which is preliminary data.</text>
</comment>
<gene>
    <name evidence="2" type="ORF">ANOM_002193</name>
</gene>
<feature type="region of interest" description="Disordered" evidence="1">
    <location>
        <begin position="374"/>
        <end position="393"/>
    </location>
</feature>
<keyword evidence="3" id="KW-1185">Reference proteome</keyword>
<reference evidence="2 3" key="1">
    <citation type="submission" date="2014-06" db="EMBL/GenBank/DDBJ databases">
        <title>The Genome of the Aflatoxigenic Filamentous Fungus Aspergillus nomius.</title>
        <authorList>
            <person name="Moore M.G."/>
            <person name="Shannon B.M."/>
            <person name="Brian M.M."/>
        </authorList>
    </citation>
    <scope>NUCLEOTIDE SEQUENCE [LARGE SCALE GENOMIC DNA]</scope>
    <source>
        <strain evidence="2 3">NRRL 13137</strain>
    </source>
</reference>
<proteinExistence type="predicted"/>
<feature type="compositionally biased region" description="Low complexity" evidence="1">
    <location>
        <begin position="346"/>
        <end position="356"/>
    </location>
</feature>
<dbReference type="RefSeq" id="XP_015409888.1">
    <property type="nucleotide sequence ID" value="XM_015547450.1"/>
</dbReference>
<evidence type="ECO:0000256" key="1">
    <source>
        <dbReference type="SAM" id="MobiDB-lite"/>
    </source>
</evidence>